<dbReference type="RefSeq" id="WP_084391317.1">
    <property type="nucleotide sequence ID" value="NZ_BMKF01000002.1"/>
</dbReference>
<evidence type="ECO:0000313" key="2">
    <source>
        <dbReference type="Proteomes" id="UP000628854"/>
    </source>
</evidence>
<reference evidence="2" key="1">
    <citation type="journal article" date="2019" name="Int. J. Syst. Evol. Microbiol.">
        <title>The Global Catalogue of Microorganisms (GCM) 10K type strain sequencing project: providing services to taxonomists for standard genome sequencing and annotation.</title>
        <authorList>
            <consortium name="The Broad Institute Genomics Platform"/>
            <consortium name="The Broad Institute Genome Sequencing Center for Infectious Disease"/>
            <person name="Wu L."/>
            <person name="Ma J."/>
        </authorList>
    </citation>
    <scope>NUCLEOTIDE SEQUENCE [LARGE SCALE GENOMIC DNA]</scope>
    <source>
        <strain evidence="2">CGMCC 1.15928</strain>
    </source>
</reference>
<evidence type="ECO:0000313" key="1">
    <source>
        <dbReference type="EMBL" id="GGB77255.1"/>
    </source>
</evidence>
<keyword evidence="2" id="KW-1185">Reference proteome</keyword>
<gene>
    <name evidence="1" type="ORF">GCM10011503_27540</name>
</gene>
<proteinExistence type="predicted"/>
<sequence length="80" mass="8710">MISESIYDYSALHASFAKLSKPAKRALLRNGITKPKDLSVWSRQALADLHGIGPSAMPILESALENSGYAFVSSTEESRK</sequence>
<accession>A0ABQ1JTC4</accession>
<evidence type="ECO:0008006" key="3">
    <source>
        <dbReference type="Google" id="ProtNLM"/>
    </source>
</evidence>
<organism evidence="1 2">
    <name type="scientific">Henriciella pelagia</name>
    <dbReference type="NCBI Taxonomy" id="1977912"/>
    <lineage>
        <taxon>Bacteria</taxon>
        <taxon>Pseudomonadati</taxon>
        <taxon>Pseudomonadota</taxon>
        <taxon>Alphaproteobacteria</taxon>
        <taxon>Hyphomonadales</taxon>
        <taxon>Hyphomonadaceae</taxon>
        <taxon>Henriciella</taxon>
    </lineage>
</organism>
<comment type="caution">
    <text evidence="1">The sequence shown here is derived from an EMBL/GenBank/DDBJ whole genome shotgun (WGS) entry which is preliminary data.</text>
</comment>
<name>A0ABQ1JTC4_9PROT</name>
<dbReference type="Gene3D" id="1.10.150.20">
    <property type="entry name" value="5' to 3' exonuclease, C-terminal subdomain"/>
    <property type="match status" value="1"/>
</dbReference>
<dbReference type="Proteomes" id="UP000628854">
    <property type="component" value="Unassembled WGS sequence"/>
</dbReference>
<dbReference type="SUPFAM" id="SSF47789">
    <property type="entry name" value="C-terminal domain of RNA polymerase alpha subunit"/>
    <property type="match status" value="1"/>
</dbReference>
<dbReference type="EMBL" id="BMKF01000002">
    <property type="protein sequence ID" value="GGB77255.1"/>
    <property type="molecule type" value="Genomic_DNA"/>
</dbReference>
<protein>
    <recommendedName>
        <fullName evidence="3">DNA-binding protein</fullName>
    </recommendedName>
</protein>